<keyword evidence="1" id="KW-0812">Transmembrane</keyword>
<gene>
    <name evidence="2" type="ORF">GCM10022224_023170</name>
</gene>
<accession>A0ABP7BH51</accession>
<sequence>MTSVARMRTLGVAILGLFAGLAVGFLLFNDLVARLFVSDGTVRPPWTFVLGFGPMILAVIGAAVAVAIDNRRRGRS</sequence>
<protein>
    <recommendedName>
        <fullName evidence="4">PEP-CTERM protein-sorting domain-containing protein</fullName>
    </recommendedName>
</protein>
<comment type="caution">
    <text evidence="2">The sequence shown here is derived from an EMBL/GenBank/DDBJ whole genome shotgun (WGS) entry which is preliminary data.</text>
</comment>
<organism evidence="2 3">
    <name type="scientific">Nonomuraea antimicrobica</name>
    <dbReference type="NCBI Taxonomy" id="561173"/>
    <lineage>
        <taxon>Bacteria</taxon>
        <taxon>Bacillati</taxon>
        <taxon>Actinomycetota</taxon>
        <taxon>Actinomycetes</taxon>
        <taxon>Streptosporangiales</taxon>
        <taxon>Streptosporangiaceae</taxon>
        <taxon>Nonomuraea</taxon>
    </lineage>
</organism>
<evidence type="ECO:0000256" key="1">
    <source>
        <dbReference type="SAM" id="Phobius"/>
    </source>
</evidence>
<evidence type="ECO:0000313" key="3">
    <source>
        <dbReference type="Proteomes" id="UP001500902"/>
    </source>
</evidence>
<reference evidence="3" key="1">
    <citation type="journal article" date="2019" name="Int. J. Syst. Evol. Microbiol.">
        <title>The Global Catalogue of Microorganisms (GCM) 10K type strain sequencing project: providing services to taxonomists for standard genome sequencing and annotation.</title>
        <authorList>
            <consortium name="The Broad Institute Genomics Platform"/>
            <consortium name="The Broad Institute Genome Sequencing Center for Infectious Disease"/>
            <person name="Wu L."/>
            <person name="Ma J."/>
        </authorList>
    </citation>
    <scope>NUCLEOTIDE SEQUENCE [LARGE SCALE GENOMIC DNA]</scope>
    <source>
        <strain evidence="3">JCM 16904</strain>
    </source>
</reference>
<dbReference type="EMBL" id="BAAAZP010000040">
    <property type="protein sequence ID" value="GAA3659127.1"/>
    <property type="molecule type" value="Genomic_DNA"/>
</dbReference>
<dbReference type="InterPro" id="IPR046001">
    <property type="entry name" value="DUF5957"/>
</dbReference>
<evidence type="ECO:0008006" key="4">
    <source>
        <dbReference type="Google" id="ProtNLM"/>
    </source>
</evidence>
<dbReference type="Proteomes" id="UP001500902">
    <property type="component" value="Unassembled WGS sequence"/>
</dbReference>
<dbReference type="Pfam" id="PF19382">
    <property type="entry name" value="DUF5957"/>
    <property type="match status" value="1"/>
</dbReference>
<name>A0ABP7BH51_9ACTN</name>
<feature type="transmembrane region" description="Helical" evidence="1">
    <location>
        <begin position="7"/>
        <end position="28"/>
    </location>
</feature>
<keyword evidence="3" id="KW-1185">Reference proteome</keyword>
<keyword evidence="1" id="KW-0472">Membrane</keyword>
<feature type="transmembrane region" description="Helical" evidence="1">
    <location>
        <begin position="48"/>
        <end position="68"/>
    </location>
</feature>
<keyword evidence="1" id="KW-1133">Transmembrane helix</keyword>
<evidence type="ECO:0000313" key="2">
    <source>
        <dbReference type="EMBL" id="GAA3659127.1"/>
    </source>
</evidence>
<proteinExistence type="predicted"/>